<comment type="caution">
    <text evidence="7">The sequence shown here is derived from an EMBL/GenBank/DDBJ whole genome shotgun (WGS) entry which is preliminary data.</text>
</comment>
<evidence type="ECO:0000256" key="3">
    <source>
        <dbReference type="ARBA" id="ARBA00022490"/>
    </source>
</evidence>
<dbReference type="PANTHER" id="PTHR10527">
    <property type="entry name" value="IMPORTIN BETA"/>
    <property type="match status" value="1"/>
</dbReference>
<feature type="compositionally biased region" description="Acidic residues" evidence="6">
    <location>
        <begin position="995"/>
        <end position="1030"/>
    </location>
</feature>
<dbReference type="Pfam" id="PF13513">
    <property type="entry name" value="HEAT_EZ"/>
    <property type="match status" value="1"/>
</dbReference>
<keyword evidence="8" id="KW-1185">Reference proteome</keyword>
<feature type="region of interest" description="Disordered" evidence="6">
    <location>
        <begin position="991"/>
        <end position="1037"/>
    </location>
</feature>
<comment type="subcellular location">
    <subcellularLocation>
        <location evidence="1">Cytoplasm</location>
    </subcellularLocation>
</comment>
<evidence type="ECO:0000256" key="1">
    <source>
        <dbReference type="ARBA" id="ARBA00004496"/>
    </source>
</evidence>
<dbReference type="AlphaFoldDB" id="A0A835SWC2"/>
<evidence type="ECO:0000313" key="8">
    <source>
        <dbReference type="Proteomes" id="UP000650467"/>
    </source>
</evidence>
<dbReference type="GO" id="GO:0006606">
    <property type="term" value="P:protein import into nucleus"/>
    <property type="evidence" value="ECO:0007669"/>
    <property type="project" value="InterPro"/>
</dbReference>
<evidence type="ECO:0000256" key="4">
    <source>
        <dbReference type="ARBA" id="ARBA00022737"/>
    </source>
</evidence>
<dbReference type="Gene3D" id="1.25.10.10">
    <property type="entry name" value="Leucine-rich Repeat Variant"/>
    <property type="match status" value="1"/>
</dbReference>
<proteinExistence type="predicted"/>
<gene>
    <name evidence="7" type="ORF">HXX76_008026</name>
</gene>
<protein>
    <recommendedName>
        <fullName evidence="9">Importin N-terminal domain-containing protein</fullName>
    </recommendedName>
</protein>
<dbReference type="EMBL" id="JAEHOC010000017">
    <property type="protein sequence ID" value="KAG2434303.1"/>
    <property type="molecule type" value="Genomic_DNA"/>
</dbReference>
<dbReference type="InterPro" id="IPR011989">
    <property type="entry name" value="ARM-like"/>
</dbReference>
<sequence length="1088" mass="110315">MSSAQIQVILSSPQSFAGLIGQTLSTDNATRKSAEDLYSSLRKQRPDACATNLLQLLRTSSEVVVRSTCAVFLRKVVKSGAKEAGWEQLSKSTQAVVKRELLAALAAEVDRNAAKQVAAVVIELGEQVMDEAPAAASAKRGGRKKGPAQPKCGWPELLAGLQSWLQGAGVSAVTREAALKVVAGLALELRAWAAQLAPVITACLAPPVDLAVQVAALAAVSAFLEVLRKPAELRPYQAALAGGLVSLQAALAAGNTDVAEELLVVLVQTAEREPALWQPHVRTAVPGMLALAGPAAGPGGGALPDDLRKLAAEFVLTLVDIKPQMVQSEMGAGPLAAQLVSCLAHFLTSGVEDDPAWGDDPMAYPDMDDDETLGELHRHGLECATRAADALDSGAVLRAVVDMTGAWAADASDWRRRHAVMMCLSQVVGSVKDVVGPAELASLAGLLVGALADPHPRVRWAACHSLGVLCGELGPGLQLAPGGGGGAMLGALAGLLAEPEGPACPQRLKATACRALVGFLEGLDAEPEEAAEAPAAAAAAPALSEEQRKAAAAALVAPHLQPLAGPLLAAVDRCAAGEGGSLAGGRALVPTPTQEFSVDVLCRLACALGSAFGPLYPVAMPRVLAVLGRCAAFHGPTATAAGAVTEDEATAIVRVQVGALECAVFMARAAGAAAATEHLPALAQLLGALCRPDIASSSPLLVPLLAAVEPLAACLGPAVAPVLPTVLPLLAQWAARDVGLESLEDSDDEEAEDADGEDGAAADGAADADVDDDDDDDDGSEEFRDDSDVAFVSYGGADYRCVASVAAAKAAAASALEELVERMGPAVAPQAPALAEALAACLLDYPLEDVAGPARAAAPKLLRAYLGALGAGGLPPSEPAASPAAAQALLLRLWQAVTAVLNFEAVAAPAAGAEGAAGAGAGGLGPLLALPGGLKRPTPTSATRADMAELLAAMVDCVEGSMLQQQWVADAFAALQAATRAAALEANVEQFAGADSDDEEEEDGDKGMDGSEDVDEESERSEEESEEEAGETPAAARERLRNQVAACVSAFSRKYGDAVAALAQQVLAAAQPDQQAAALLSVRGGVVA</sequence>
<dbReference type="InterPro" id="IPR016024">
    <property type="entry name" value="ARM-type_fold"/>
</dbReference>
<dbReference type="OrthoDB" id="543373at2759"/>
<keyword evidence="2" id="KW-0813">Transport</keyword>
<evidence type="ECO:0008006" key="9">
    <source>
        <dbReference type="Google" id="ProtNLM"/>
    </source>
</evidence>
<feature type="compositionally biased region" description="Acidic residues" evidence="6">
    <location>
        <begin position="744"/>
        <end position="785"/>
    </location>
</feature>
<accession>A0A835SWC2</accession>
<evidence type="ECO:0000256" key="6">
    <source>
        <dbReference type="SAM" id="MobiDB-lite"/>
    </source>
</evidence>
<dbReference type="SUPFAM" id="SSF48371">
    <property type="entry name" value="ARM repeat"/>
    <property type="match status" value="1"/>
</dbReference>
<evidence type="ECO:0000256" key="5">
    <source>
        <dbReference type="ARBA" id="ARBA00022927"/>
    </source>
</evidence>
<keyword evidence="4" id="KW-0677">Repeat</keyword>
<organism evidence="7 8">
    <name type="scientific">Chlamydomonas incerta</name>
    <dbReference type="NCBI Taxonomy" id="51695"/>
    <lineage>
        <taxon>Eukaryota</taxon>
        <taxon>Viridiplantae</taxon>
        <taxon>Chlorophyta</taxon>
        <taxon>core chlorophytes</taxon>
        <taxon>Chlorophyceae</taxon>
        <taxon>CS clade</taxon>
        <taxon>Chlamydomonadales</taxon>
        <taxon>Chlamydomonadaceae</taxon>
        <taxon>Chlamydomonas</taxon>
    </lineage>
</organism>
<dbReference type="InterPro" id="IPR040122">
    <property type="entry name" value="Importin_beta"/>
</dbReference>
<reference evidence="7" key="1">
    <citation type="journal article" date="2020" name="bioRxiv">
        <title>Comparative genomics of Chlamydomonas.</title>
        <authorList>
            <person name="Craig R.J."/>
            <person name="Hasan A.R."/>
            <person name="Ness R.W."/>
            <person name="Keightley P.D."/>
        </authorList>
    </citation>
    <scope>NUCLEOTIDE SEQUENCE</scope>
    <source>
        <strain evidence="7">SAG 7.73</strain>
    </source>
</reference>
<name>A0A835SWC2_CHLIN</name>
<keyword evidence="3" id="KW-0963">Cytoplasm</keyword>
<evidence type="ECO:0000256" key="2">
    <source>
        <dbReference type="ARBA" id="ARBA00022448"/>
    </source>
</evidence>
<dbReference type="Proteomes" id="UP000650467">
    <property type="component" value="Unassembled WGS sequence"/>
</dbReference>
<evidence type="ECO:0000313" key="7">
    <source>
        <dbReference type="EMBL" id="KAG2434303.1"/>
    </source>
</evidence>
<dbReference type="GO" id="GO:0005737">
    <property type="term" value="C:cytoplasm"/>
    <property type="evidence" value="ECO:0007669"/>
    <property type="project" value="UniProtKB-SubCell"/>
</dbReference>
<keyword evidence="5" id="KW-0653">Protein transport</keyword>
<feature type="region of interest" description="Disordered" evidence="6">
    <location>
        <begin position="744"/>
        <end position="786"/>
    </location>
</feature>